<feature type="signal peptide" evidence="1">
    <location>
        <begin position="1"/>
        <end position="15"/>
    </location>
</feature>
<accession>A0A7J7KYN7</accession>
<keyword evidence="1" id="KW-0732">Signal</keyword>
<dbReference type="AlphaFoldDB" id="A0A7J7KYN7"/>
<dbReference type="Proteomes" id="UP000541444">
    <property type="component" value="Unassembled WGS sequence"/>
</dbReference>
<dbReference type="EMBL" id="JACGCM010002785">
    <property type="protein sequence ID" value="KAF6135447.1"/>
    <property type="molecule type" value="Genomic_DNA"/>
</dbReference>
<name>A0A7J7KYN7_9MAGN</name>
<reference evidence="2 3" key="1">
    <citation type="journal article" date="2020" name="IScience">
        <title>Genome Sequencing of the Endangered Kingdonia uniflora (Circaeasteraceae, Ranunculales) Reveals Potential Mechanisms of Evolutionary Specialization.</title>
        <authorList>
            <person name="Sun Y."/>
            <person name="Deng T."/>
            <person name="Zhang A."/>
            <person name="Moore M.J."/>
            <person name="Landis J.B."/>
            <person name="Lin N."/>
            <person name="Zhang H."/>
            <person name="Zhang X."/>
            <person name="Huang J."/>
            <person name="Zhang X."/>
            <person name="Sun H."/>
            <person name="Wang H."/>
        </authorList>
    </citation>
    <scope>NUCLEOTIDE SEQUENCE [LARGE SCALE GENOMIC DNA]</scope>
    <source>
        <strain evidence="2">TB1705</strain>
        <tissue evidence="2">Leaf</tissue>
    </source>
</reference>
<sequence>MTHLIRLLTPVMVFTAIISPQTRHISLRCGLKPELVYSVRGHSSSSSRGGLGIFSYQIHTKWWIIH</sequence>
<feature type="chain" id="PRO_5029517255" evidence="1">
    <location>
        <begin position="16"/>
        <end position="66"/>
    </location>
</feature>
<protein>
    <submittedName>
        <fullName evidence="2">Uncharacterized protein</fullName>
    </submittedName>
</protein>
<evidence type="ECO:0000313" key="3">
    <source>
        <dbReference type="Proteomes" id="UP000541444"/>
    </source>
</evidence>
<gene>
    <name evidence="2" type="ORF">GIB67_000043</name>
</gene>
<evidence type="ECO:0000256" key="1">
    <source>
        <dbReference type="SAM" id="SignalP"/>
    </source>
</evidence>
<keyword evidence="3" id="KW-1185">Reference proteome</keyword>
<evidence type="ECO:0000313" key="2">
    <source>
        <dbReference type="EMBL" id="KAF6135447.1"/>
    </source>
</evidence>
<organism evidence="2 3">
    <name type="scientific">Kingdonia uniflora</name>
    <dbReference type="NCBI Taxonomy" id="39325"/>
    <lineage>
        <taxon>Eukaryota</taxon>
        <taxon>Viridiplantae</taxon>
        <taxon>Streptophyta</taxon>
        <taxon>Embryophyta</taxon>
        <taxon>Tracheophyta</taxon>
        <taxon>Spermatophyta</taxon>
        <taxon>Magnoliopsida</taxon>
        <taxon>Ranunculales</taxon>
        <taxon>Circaeasteraceae</taxon>
        <taxon>Kingdonia</taxon>
    </lineage>
</organism>
<proteinExistence type="predicted"/>
<comment type="caution">
    <text evidence="2">The sequence shown here is derived from an EMBL/GenBank/DDBJ whole genome shotgun (WGS) entry which is preliminary data.</text>
</comment>